<evidence type="ECO:0000313" key="1">
    <source>
        <dbReference type="EMBL" id="GMM47821.1"/>
    </source>
</evidence>
<dbReference type="EMBL" id="BTGB01000009">
    <property type="protein sequence ID" value="GMM47821.1"/>
    <property type="molecule type" value="Genomic_DNA"/>
</dbReference>
<reference evidence="1 2" key="1">
    <citation type="journal article" date="2023" name="Elife">
        <title>Identification of key yeast species and microbe-microbe interactions impacting larval growth of Drosophila in the wild.</title>
        <authorList>
            <person name="Mure A."/>
            <person name="Sugiura Y."/>
            <person name="Maeda R."/>
            <person name="Honda K."/>
            <person name="Sakurai N."/>
            <person name="Takahashi Y."/>
            <person name="Watada M."/>
            <person name="Katoh T."/>
            <person name="Gotoh A."/>
            <person name="Gotoh Y."/>
            <person name="Taniguchi I."/>
            <person name="Nakamura K."/>
            <person name="Hayashi T."/>
            <person name="Katayama T."/>
            <person name="Uemura T."/>
            <person name="Hattori Y."/>
        </authorList>
    </citation>
    <scope>NUCLEOTIDE SEQUENCE [LARGE SCALE GENOMIC DNA]</scope>
    <source>
        <strain evidence="1 2">PK-24</strain>
    </source>
</reference>
<keyword evidence="2" id="KW-1185">Reference proteome</keyword>
<evidence type="ECO:0000313" key="2">
    <source>
        <dbReference type="Proteomes" id="UP001378960"/>
    </source>
</evidence>
<gene>
    <name evidence="1" type="ORF">DAPK24_044190</name>
</gene>
<name>A0AAV5R8G7_PICKL</name>
<dbReference type="AlphaFoldDB" id="A0AAV5R8G7"/>
<protein>
    <submittedName>
        <fullName evidence="1">Uncharacterized protein</fullName>
    </submittedName>
</protein>
<proteinExistence type="predicted"/>
<dbReference type="Proteomes" id="UP001378960">
    <property type="component" value="Unassembled WGS sequence"/>
</dbReference>
<accession>A0AAV5R8G7</accession>
<sequence>MFHEFSIQYDDPIVLHLAKLSPISDALYFNITHAYPNWIPSNYPLIDDKSRNEILSSEFLNLNYHRYIHLFHTFLPNDINIKSPHESFSSSIVRILSPLVPQGNWTNGGSPPQPSEFFYRSFPKQSPDFDNDYHSQNPGVFWGWFQLSRWLPNLIQKILFPLDDVVYNKDGSDDDNSNSGFTVNSTSLPPRARKLSGIEIPTKLECSLCEKFKGITIWDRNGNWFCIYDNKISEIGDIDDEDSYGLKYFKSFNSYIEWKRGFNKKLMELERLAYLANNMNEMKNIEDQIIELNSIKNNERTVKSKFIVSVKG</sequence>
<organism evidence="1 2">
    <name type="scientific">Pichia kluyveri</name>
    <name type="common">Yeast</name>
    <dbReference type="NCBI Taxonomy" id="36015"/>
    <lineage>
        <taxon>Eukaryota</taxon>
        <taxon>Fungi</taxon>
        <taxon>Dikarya</taxon>
        <taxon>Ascomycota</taxon>
        <taxon>Saccharomycotina</taxon>
        <taxon>Pichiomycetes</taxon>
        <taxon>Pichiales</taxon>
        <taxon>Pichiaceae</taxon>
        <taxon>Pichia</taxon>
    </lineage>
</organism>
<comment type="caution">
    <text evidence="1">The sequence shown here is derived from an EMBL/GenBank/DDBJ whole genome shotgun (WGS) entry which is preliminary data.</text>
</comment>